<keyword evidence="1" id="KW-0472">Membrane</keyword>
<evidence type="ECO:0000259" key="2">
    <source>
        <dbReference type="Pfam" id="PF04471"/>
    </source>
</evidence>
<evidence type="ECO:0000256" key="1">
    <source>
        <dbReference type="SAM" id="Phobius"/>
    </source>
</evidence>
<dbReference type="EMBL" id="JBHYTS010000020">
    <property type="protein sequence ID" value="MFE1751833.1"/>
    <property type="molecule type" value="Genomic_DNA"/>
</dbReference>
<keyword evidence="1" id="KW-1133">Transmembrane helix</keyword>
<dbReference type="InterPro" id="IPR007560">
    <property type="entry name" value="Restrct_endonuc_IV_Mrr"/>
</dbReference>
<feature type="transmembrane region" description="Helical" evidence="1">
    <location>
        <begin position="48"/>
        <end position="65"/>
    </location>
</feature>
<protein>
    <submittedName>
        <fullName evidence="3">Restriction endonuclease</fullName>
    </submittedName>
</protein>
<feature type="transmembrane region" description="Helical" evidence="1">
    <location>
        <begin position="20"/>
        <end position="42"/>
    </location>
</feature>
<keyword evidence="3" id="KW-0378">Hydrolase</keyword>
<dbReference type="SUPFAM" id="SSF52980">
    <property type="entry name" value="Restriction endonuclease-like"/>
    <property type="match status" value="1"/>
</dbReference>
<evidence type="ECO:0000313" key="4">
    <source>
        <dbReference type="Proteomes" id="UP001599756"/>
    </source>
</evidence>
<dbReference type="Pfam" id="PF04471">
    <property type="entry name" value="Mrr_cat"/>
    <property type="match status" value="1"/>
</dbReference>
<keyword evidence="3" id="KW-0540">Nuclease</keyword>
<proteinExistence type="predicted"/>
<dbReference type="PANTHER" id="PTHR30015:SF6">
    <property type="entry name" value="SLL1429 PROTEIN"/>
    <property type="match status" value="1"/>
</dbReference>
<reference evidence="3 4" key="1">
    <citation type="submission" date="2024-09" db="EMBL/GenBank/DDBJ databases">
        <title>The Natural Products Discovery Center: Release of the First 8490 Sequenced Strains for Exploring Actinobacteria Biosynthetic Diversity.</title>
        <authorList>
            <person name="Kalkreuter E."/>
            <person name="Kautsar S.A."/>
            <person name="Yang D."/>
            <person name="Bader C.D."/>
            <person name="Teijaro C.N."/>
            <person name="Fluegel L."/>
            <person name="Davis C.M."/>
            <person name="Simpson J.R."/>
            <person name="Lauterbach L."/>
            <person name="Steele A.D."/>
            <person name="Gui C."/>
            <person name="Meng S."/>
            <person name="Li G."/>
            <person name="Viehrig K."/>
            <person name="Ye F."/>
            <person name="Su P."/>
            <person name="Kiefer A.F."/>
            <person name="Nichols A."/>
            <person name="Cepeda A.J."/>
            <person name="Yan W."/>
            <person name="Fan B."/>
            <person name="Jiang Y."/>
            <person name="Adhikari A."/>
            <person name="Zheng C.-J."/>
            <person name="Schuster L."/>
            <person name="Cowan T.M."/>
            <person name="Smanski M.J."/>
            <person name="Chevrette M.G."/>
            <person name="De Carvalho L.P.S."/>
            <person name="Shen B."/>
        </authorList>
    </citation>
    <scope>NUCLEOTIDE SEQUENCE [LARGE SCALE GENOMIC DNA]</scope>
    <source>
        <strain evidence="3 4">NPDC059500</strain>
    </source>
</reference>
<gene>
    <name evidence="3" type="ORF">ACFW88_15040</name>
</gene>
<evidence type="ECO:0000313" key="3">
    <source>
        <dbReference type="EMBL" id="MFE1751833.1"/>
    </source>
</evidence>
<feature type="domain" description="Restriction endonuclease type IV Mrr" evidence="2">
    <location>
        <begin position="135"/>
        <end position="247"/>
    </location>
</feature>
<organism evidence="3 4">
    <name type="scientific">Streptomyces anandii</name>
    <dbReference type="NCBI Taxonomy" id="285454"/>
    <lineage>
        <taxon>Bacteria</taxon>
        <taxon>Bacillati</taxon>
        <taxon>Actinomycetota</taxon>
        <taxon>Actinomycetes</taxon>
        <taxon>Kitasatosporales</taxon>
        <taxon>Streptomycetaceae</taxon>
        <taxon>Streptomyces</taxon>
    </lineage>
</organism>
<dbReference type="Proteomes" id="UP001599756">
    <property type="component" value="Unassembled WGS sequence"/>
</dbReference>
<dbReference type="InterPro" id="IPR011335">
    <property type="entry name" value="Restrct_endonuc-II-like"/>
</dbReference>
<dbReference type="Gene3D" id="3.40.1350.10">
    <property type="match status" value="1"/>
</dbReference>
<comment type="caution">
    <text evidence="3">The sequence shown here is derived from an EMBL/GenBank/DDBJ whole genome shotgun (WGS) entry which is preliminary data.</text>
</comment>
<dbReference type="GO" id="GO:0004519">
    <property type="term" value="F:endonuclease activity"/>
    <property type="evidence" value="ECO:0007669"/>
    <property type="project" value="UniProtKB-KW"/>
</dbReference>
<dbReference type="InterPro" id="IPR011856">
    <property type="entry name" value="tRNA_endonuc-like_dom_sf"/>
</dbReference>
<keyword evidence="3" id="KW-0255">Endonuclease</keyword>
<dbReference type="RefSeq" id="WP_381798883.1">
    <property type="nucleotide sequence ID" value="NZ_JBHYTS010000020.1"/>
</dbReference>
<dbReference type="InterPro" id="IPR052906">
    <property type="entry name" value="Type_IV_Methyl-Rstrct_Enzyme"/>
</dbReference>
<keyword evidence="4" id="KW-1185">Reference proteome</keyword>
<keyword evidence="1" id="KW-0812">Transmembrane</keyword>
<name>A0ABW6H5Q7_9ACTN</name>
<dbReference type="PANTHER" id="PTHR30015">
    <property type="entry name" value="MRR RESTRICTION SYSTEM PROTEIN"/>
    <property type="match status" value="1"/>
</dbReference>
<sequence>MPVRRTEGGRRRFSLRATALDCGLIALAVCILGFALRTAAAAAERRPVWMVILCLLAAACVPALRRGRRHVSAARTARRAAAALEAGTGTALEALQAPAAPAASLFVPHQAGPRDAGTAPAEGQEPTLVQPVDYDALDADEFEQAVAALCERDGCAGVEVVGGAGDLGADVLAVAPDGRRVVIQCKRYAEGHRVGSQDLQRFGGTCYTVHEADVAALVTTSDFTAPAVEYAAQCGILCLDRAALQAWSDGTGPAPWTVAEVTGEEFTC</sequence>
<accession>A0ABW6H5Q7</accession>